<reference evidence="1" key="2">
    <citation type="submission" date="2020-06" db="EMBL/GenBank/DDBJ databases">
        <title>Helianthus annuus Genome sequencing and assembly Release 2.</title>
        <authorList>
            <person name="Gouzy J."/>
            <person name="Langlade N."/>
            <person name="Munos S."/>
        </authorList>
    </citation>
    <scope>NUCLEOTIDE SEQUENCE</scope>
    <source>
        <tissue evidence="1">Leaves</tissue>
    </source>
</reference>
<dbReference type="SUPFAM" id="SSF52058">
    <property type="entry name" value="L domain-like"/>
    <property type="match status" value="1"/>
</dbReference>
<dbReference type="EMBL" id="MNCJ02000324">
    <property type="protein sequence ID" value="KAF5789045.1"/>
    <property type="molecule type" value="Genomic_DNA"/>
</dbReference>
<organism evidence="1 2">
    <name type="scientific">Helianthus annuus</name>
    <name type="common">Common sunflower</name>
    <dbReference type="NCBI Taxonomy" id="4232"/>
    <lineage>
        <taxon>Eukaryota</taxon>
        <taxon>Viridiplantae</taxon>
        <taxon>Streptophyta</taxon>
        <taxon>Embryophyta</taxon>
        <taxon>Tracheophyta</taxon>
        <taxon>Spermatophyta</taxon>
        <taxon>Magnoliopsida</taxon>
        <taxon>eudicotyledons</taxon>
        <taxon>Gunneridae</taxon>
        <taxon>Pentapetalae</taxon>
        <taxon>asterids</taxon>
        <taxon>campanulids</taxon>
        <taxon>Asterales</taxon>
        <taxon>Asteraceae</taxon>
        <taxon>Asteroideae</taxon>
        <taxon>Heliantheae alliance</taxon>
        <taxon>Heliantheae</taxon>
        <taxon>Helianthus</taxon>
    </lineage>
</organism>
<dbReference type="PANTHER" id="PTHR47186">
    <property type="entry name" value="LEUCINE-RICH REPEAT-CONTAINING PROTEIN 57"/>
    <property type="match status" value="1"/>
</dbReference>
<dbReference type="AlphaFoldDB" id="A0A9K3I305"/>
<accession>A0A9K3I305</accession>
<proteinExistence type="predicted"/>
<protein>
    <submittedName>
        <fullName evidence="1">Leucine-rich repeat domain superfamily</fullName>
    </submittedName>
</protein>
<dbReference type="Gramene" id="mRNA:HanXRQr2_Chr09g0366251">
    <property type="protein sequence ID" value="CDS:HanXRQr2_Chr09g0366251.1"/>
    <property type="gene ID" value="HanXRQr2_Chr09g0366251"/>
</dbReference>
<dbReference type="Proteomes" id="UP000215914">
    <property type="component" value="Unassembled WGS sequence"/>
</dbReference>
<comment type="caution">
    <text evidence="1">The sequence shown here is derived from an EMBL/GenBank/DDBJ whole genome shotgun (WGS) entry which is preliminary data.</text>
</comment>
<sequence length="132" mass="14919">MKCLKHLLLDSCYNVKKLPEKLECLECLEKLDLKKCTSLRDIPNNICKMKCLKYLNLFGCDKVEKLPEELGCLESLKELYIVDAGISGLPESIFQLKGLRIIGSRGQLEACGFTSFTELHPGTNFDLYAVEL</sequence>
<name>A0A9K3I305_HELAN</name>
<dbReference type="InterPro" id="IPR032675">
    <property type="entry name" value="LRR_dom_sf"/>
</dbReference>
<dbReference type="InterPro" id="IPR001611">
    <property type="entry name" value="Leu-rich_rpt"/>
</dbReference>
<evidence type="ECO:0000313" key="1">
    <source>
        <dbReference type="EMBL" id="KAF5789045.1"/>
    </source>
</evidence>
<keyword evidence="2" id="KW-1185">Reference proteome</keyword>
<reference evidence="1" key="1">
    <citation type="journal article" date="2017" name="Nature">
        <title>The sunflower genome provides insights into oil metabolism, flowering and Asterid evolution.</title>
        <authorList>
            <person name="Badouin H."/>
            <person name="Gouzy J."/>
            <person name="Grassa C.J."/>
            <person name="Murat F."/>
            <person name="Staton S.E."/>
            <person name="Cottret L."/>
            <person name="Lelandais-Briere C."/>
            <person name="Owens G.L."/>
            <person name="Carrere S."/>
            <person name="Mayjonade B."/>
            <person name="Legrand L."/>
            <person name="Gill N."/>
            <person name="Kane N.C."/>
            <person name="Bowers J.E."/>
            <person name="Hubner S."/>
            <person name="Bellec A."/>
            <person name="Berard A."/>
            <person name="Berges H."/>
            <person name="Blanchet N."/>
            <person name="Boniface M.C."/>
            <person name="Brunel D."/>
            <person name="Catrice O."/>
            <person name="Chaidir N."/>
            <person name="Claudel C."/>
            <person name="Donnadieu C."/>
            <person name="Faraut T."/>
            <person name="Fievet G."/>
            <person name="Helmstetter N."/>
            <person name="King M."/>
            <person name="Knapp S.J."/>
            <person name="Lai Z."/>
            <person name="Le Paslier M.C."/>
            <person name="Lippi Y."/>
            <person name="Lorenzon L."/>
            <person name="Mandel J.R."/>
            <person name="Marage G."/>
            <person name="Marchand G."/>
            <person name="Marquand E."/>
            <person name="Bret-Mestries E."/>
            <person name="Morien E."/>
            <person name="Nambeesan S."/>
            <person name="Nguyen T."/>
            <person name="Pegot-Espagnet P."/>
            <person name="Pouilly N."/>
            <person name="Raftis F."/>
            <person name="Sallet E."/>
            <person name="Schiex T."/>
            <person name="Thomas J."/>
            <person name="Vandecasteele C."/>
            <person name="Vares D."/>
            <person name="Vear F."/>
            <person name="Vautrin S."/>
            <person name="Crespi M."/>
            <person name="Mangin B."/>
            <person name="Burke J.M."/>
            <person name="Salse J."/>
            <person name="Munos S."/>
            <person name="Vincourt P."/>
            <person name="Rieseberg L.H."/>
            <person name="Langlade N.B."/>
        </authorList>
    </citation>
    <scope>NUCLEOTIDE SEQUENCE</scope>
    <source>
        <tissue evidence="1">Leaves</tissue>
    </source>
</reference>
<evidence type="ECO:0000313" key="2">
    <source>
        <dbReference type="Proteomes" id="UP000215914"/>
    </source>
</evidence>
<dbReference type="Gene3D" id="3.80.10.10">
    <property type="entry name" value="Ribonuclease Inhibitor"/>
    <property type="match status" value="1"/>
</dbReference>
<gene>
    <name evidence="1" type="ORF">HanXRQr2_Chr09g0366251</name>
</gene>
<dbReference type="Pfam" id="PF00560">
    <property type="entry name" value="LRR_1"/>
    <property type="match status" value="1"/>
</dbReference>
<dbReference type="PANTHER" id="PTHR47186:SF3">
    <property type="entry name" value="OS09G0267800 PROTEIN"/>
    <property type="match status" value="1"/>
</dbReference>